<dbReference type="RefSeq" id="WP_382041988.1">
    <property type="nucleotide sequence ID" value="NZ_JBHSKJ010000008.1"/>
</dbReference>
<accession>A0ABV9ZXI5</accession>
<organism evidence="2 3">
    <name type="scientific">Streptomyces aureoversilis</name>
    <dbReference type="NCBI Taxonomy" id="67277"/>
    <lineage>
        <taxon>Bacteria</taxon>
        <taxon>Bacillati</taxon>
        <taxon>Actinomycetota</taxon>
        <taxon>Actinomycetes</taxon>
        <taxon>Kitasatosporales</taxon>
        <taxon>Streptomycetaceae</taxon>
        <taxon>Streptomyces</taxon>
    </lineage>
</organism>
<dbReference type="EMBL" id="JBHSKJ010000008">
    <property type="protein sequence ID" value="MFC5146119.1"/>
    <property type="molecule type" value="Genomic_DNA"/>
</dbReference>
<protein>
    <submittedName>
        <fullName evidence="2">Uncharacterized protein</fullName>
    </submittedName>
</protein>
<proteinExistence type="predicted"/>
<gene>
    <name evidence="2" type="ORF">ACFPP6_15750</name>
</gene>
<comment type="caution">
    <text evidence="2">The sequence shown here is derived from an EMBL/GenBank/DDBJ whole genome shotgun (WGS) entry which is preliminary data.</text>
</comment>
<evidence type="ECO:0000256" key="1">
    <source>
        <dbReference type="SAM" id="MobiDB-lite"/>
    </source>
</evidence>
<evidence type="ECO:0000313" key="3">
    <source>
        <dbReference type="Proteomes" id="UP001596222"/>
    </source>
</evidence>
<evidence type="ECO:0000313" key="2">
    <source>
        <dbReference type="EMBL" id="MFC5146119.1"/>
    </source>
</evidence>
<feature type="region of interest" description="Disordered" evidence="1">
    <location>
        <begin position="273"/>
        <end position="296"/>
    </location>
</feature>
<name>A0ABV9ZXI5_9ACTN</name>
<sequence length="296" mass="31094">MATAIAVTSADLVLAPLDGRTPSAAVLQPPGEQSLDDALAGMQALVEQCGHVIVLYPSSLAVPHERRLQTIRSVLENGRIALVRVDLPPLALAVLARQLRQISVFDFGAGVVGSAALLFSHYLYAGALLNSVAKLDHVPVGLKSHAKSWLPGSQFGVLASPTPQLIKIGTDGATLAGPKFGTYLTVAQGRIPSDWVTSTLAPAWAVQALHQAELPQESLRWWGTGKLVEFVAAIGDTSVLAQLVASVKRQPCPWCGLELIGERCVFCSASLPPHANQQSRSGVVSPEAGLQGQSAE</sequence>
<keyword evidence="3" id="KW-1185">Reference proteome</keyword>
<reference evidence="3" key="1">
    <citation type="journal article" date="2019" name="Int. J. Syst. Evol. Microbiol.">
        <title>The Global Catalogue of Microorganisms (GCM) 10K type strain sequencing project: providing services to taxonomists for standard genome sequencing and annotation.</title>
        <authorList>
            <consortium name="The Broad Institute Genomics Platform"/>
            <consortium name="The Broad Institute Genome Sequencing Center for Infectious Disease"/>
            <person name="Wu L."/>
            <person name="Ma J."/>
        </authorList>
    </citation>
    <scope>NUCLEOTIDE SEQUENCE [LARGE SCALE GENOMIC DNA]</scope>
    <source>
        <strain evidence="3">CGMCC 4.1641</strain>
    </source>
</reference>
<dbReference type="Proteomes" id="UP001596222">
    <property type="component" value="Unassembled WGS sequence"/>
</dbReference>